<evidence type="ECO:0000313" key="3">
    <source>
        <dbReference type="Proteomes" id="UP000251960"/>
    </source>
</evidence>
<organism evidence="2 3">
    <name type="scientific">Zea mays</name>
    <name type="common">Maize</name>
    <dbReference type="NCBI Taxonomy" id="4577"/>
    <lineage>
        <taxon>Eukaryota</taxon>
        <taxon>Viridiplantae</taxon>
        <taxon>Streptophyta</taxon>
        <taxon>Embryophyta</taxon>
        <taxon>Tracheophyta</taxon>
        <taxon>Spermatophyta</taxon>
        <taxon>Magnoliopsida</taxon>
        <taxon>Liliopsida</taxon>
        <taxon>Poales</taxon>
        <taxon>Poaceae</taxon>
        <taxon>PACMAD clade</taxon>
        <taxon>Panicoideae</taxon>
        <taxon>Andropogonodae</taxon>
        <taxon>Andropogoneae</taxon>
        <taxon>Tripsacinae</taxon>
        <taxon>Zea</taxon>
    </lineage>
</organism>
<gene>
    <name evidence="2" type="ORF">Zm00014a_015032</name>
</gene>
<sequence>MERGTKMDQSTSPGGRKHTH</sequence>
<evidence type="ECO:0000313" key="2">
    <source>
        <dbReference type="EMBL" id="PWZ44285.1"/>
    </source>
</evidence>
<dbReference type="AlphaFoldDB" id="A0A3L6GB53"/>
<accession>A0A3L6GB53</accession>
<reference evidence="2 3" key="1">
    <citation type="journal article" date="2018" name="Nat. Genet.">
        <title>Extensive intraspecific gene order and gene structural variations between Mo17 and other maize genomes.</title>
        <authorList>
            <person name="Sun S."/>
            <person name="Zhou Y."/>
            <person name="Chen J."/>
            <person name="Shi J."/>
            <person name="Zhao H."/>
            <person name="Zhao H."/>
            <person name="Song W."/>
            <person name="Zhang M."/>
            <person name="Cui Y."/>
            <person name="Dong X."/>
            <person name="Liu H."/>
            <person name="Ma X."/>
            <person name="Jiao Y."/>
            <person name="Wang B."/>
            <person name="Wei X."/>
            <person name="Stein J.C."/>
            <person name="Glaubitz J.C."/>
            <person name="Lu F."/>
            <person name="Yu G."/>
            <person name="Liang C."/>
            <person name="Fengler K."/>
            <person name="Li B."/>
            <person name="Rafalski A."/>
            <person name="Schnable P.S."/>
            <person name="Ware D.H."/>
            <person name="Buckler E.S."/>
            <person name="Lai J."/>
        </authorList>
    </citation>
    <scope>NUCLEOTIDE SEQUENCE [LARGE SCALE GENOMIC DNA]</scope>
    <source>
        <strain evidence="3">cv. Missouri 17</strain>
        <tissue evidence="2">Seedling</tissue>
    </source>
</reference>
<comment type="caution">
    <text evidence="2">The sequence shown here is derived from an EMBL/GenBank/DDBJ whole genome shotgun (WGS) entry which is preliminary data.</text>
</comment>
<evidence type="ECO:0000256" key="1">
    <source>
        <dbReference type="SAM" id="MobiDB-lite"/>
    </source>
</evidence>
<dbReference type="Proteomes" id="UP000251960">
    <property type="component" value="Chromosome 10"/>
</dbReference>
<protein>
    <submittedName>
        <fullName evidence="2">Uncharacterized protein</fullName>
    </submittedName>
</protein>
<proteinExistence type="predicted"/>
<name>A0A3L6GB53_MAIZE</name>
<feature type="region of interest" description="Disordered" evidence="1">
    <location>
        <begin position="1"/>
        <end position="20"/>
    </location>
</feature>
<dbReference type="EMBL" id="NCVQ01000002">
    <property type="protein sequence ID" value="PWZ44285.1"/>
    <property type="molecule type" value="Genomic_DNA"/>
</dbReference>